<keyword evidence="4" id="KW-1185">Reference proteome</keyword>
<feature type="non-terminal residue" evidence="3">
    <location>
        <position position="1"/>
    </location>
</feature>
<comment type="caution">
    <text evidence="3">The sequence shown here is derived from an EMBL/GenBank/DDBJ whole genome shotgun (WGS) entry which is preliminary data.</text>
</comment>
<evidence type="ECO:0000313" key="4">
    <source>
        <dbReference type="Proteomes" id="UP000654075"/>
    </source>
</evidence>
<feature type="region of interest" description="Disordered" evidence="1">
    <location>
        <begin position="147"/>
        <end position="166"/>
    </location>
</feature>
<dbReference type="EMBL" id="CAJNNV010031732">
    <property type="protein sequence ID" value="CAE8637608.1"/>
    <property type="molecule type" value="Genomic_DNA"/>
</dbReference>
<feature type="region of interest" description="Disordered" evidence="1">
    <location>
        <begin position="103"/>
        <end position="142"/>
    </location>
</feature>
<keyword evidence="2" id="KW-0812">Transmembrane</keyword>
<dbReference type="Proteomes" id="UP000654075">
    <property type="component" value="Unassembled WGS sequence"/>
</dbReference>
<reference evidence="3" key="1">
    <citation type="submission" date="2021-02" db="EMBL/GenBank/DDBJ databases">
        <authorList>
            <person name="Dougan E. K."/>
            <person name="Rhodes N."/>
            <person name="Thang M."/>
            <person name="Chan C."/>
        </authorList>
    </citation>
    <scope>NUCLEOTIDE SEQUENCE</scope>
</reference>
<keyword evidence="2" id="KW-0472">Membrane</keyword>
<gene>
    <name evidence="3" type="ORF">PGLA1383_LOCUS52940</name>
</gene>
<keyword evidence="2" id="KW-1133">Transmembrane helix</keyword>
<evidence type="ECO:0000313" key="3">
    <source>
        <dbReference type="EMBL" id="CAE8637608.1"/>
    </source>
</evidence>
<dbReference type="AlphaFoldDB" id="A0A813HHV7"/>
<evidence type="ECO:0000256" key="2">
    <source>
        <dbReference type="SAM" id="Phobius"/>
    </source>
</evidence>
<feature type="transmembrane region" description="Helical" evidence="2">
    <location>
        <begin position="569"/>
        <end position="590"/>
    </location>
</feature>
<evidence type="ECO:0000256" key="1">
    <source>
        <dbReference type="SAM" id="MobiDB-lite"/>
    </source>
</evidence>
<proteinExistence type="predicted"/>
<feature type="compositionally biased region" description="Polar residues" evidence="1">
    <location>
        <begin position="132"/>
        <end position="142"/>
    </location>
</feature>
<dbReference type="OrthoDB" id="434113at2759"/>
<protein>
    <submittedName>
        <fullName evidence="3">Uncharacterized protein</fullName>
    </submittedName>
</protein>
<accession>A0A813HHV7</accession>
<name>A0A813HHV7_POLGL</name>
<feature type="transmembrane region" description="Helical" evidence="2">
    <location>
        <begin position="409"/>
        <end position="430"/>
    </location>
</feature>
<sequence length="694" mass="76598">VLSQGLGALSGCSCTMFADEQLSRSIAMLVAEQCDKQVVALFAELQQKLFANVESAVLNQLVDGRTDTHQKSSCSSSTAGFATLTAASVSLVKSRTDGQSIFHVPAQAPSERSRSTPGEVQPEDNSEEVPQESLQGQRQSGLRVTPVDIDHSQGSGQGQRQSSLRVTSVDDIYKKRLQRKTSFSPMLEVNDGKHGDDTPPVRLASAHLLFPATLELSAEQEVFRCNYRQFRMSEALAAGELKEAEKPEMAVSNRMTRKQSIMEGTTKFDRGRGLINMERALVKTLRSAEAQVCAPQMPPPRLEIVPSPSACKVVLSSQNSSVTISKPKTMSQAWAEQDKALAGKSDVSKELHIGTPFWLCIWGFRHGHRRRWISRAMSLYTAAILCCIGVAMASQLWRLRDPMSKEGRYGNEVILVMGFGSAACICQLFFQFPGRDSAIQVTSAMLMDEYMLPKFVDLWLERSQWSSWEAFFFWFLSVAIETGVVLWTSDKDNDTAMQEAVHLTAFAVVAGAFSALSLYLLHMCNAQAAMIDNFSATAAETSDDYRLLRQDWDKIQATLRRSAQGLTPVLLTLTFTPLLIVVFSAIELLMDNDCDTQRILLELLPKMIVLMGAVRGFCRIGEVTGNCERLPVFLNSLLLGDAFDQEASHLIDFIERSKSGFYAFEAKVDFASMSKVAYVFGAGLLALLSQAVQL</sequence>
<feature type="compositionally biased region" description="Low complexity" evidence="1">
    <location>
        <begin position="152"/>
        <end position="163"/>
    </location>
</feature>
<feature type="transmembrane region" description="Helical" evidence="2">
    <location>
        <begin position="470"/>
        <end position="488"/>
    </location>
</feature>
<feature type="compositionally biased region" description="Acidic residues" evidence="1">
    <location>
        <begin position="121"/>
        <end position="130"/>
    </location>
</feature>
<organism evidence="3 4">
    <name type="scientific">Polarella glacialis</name>
    <name type="common">Dinoflagellate</name>
    <dbReference type="NCBI Taxonomy" id="89957"/>
    <lineage>
        <taxon>Eukaryota</taxon>
        <taxon>Sar</taxon>
        <taxon>Alveolata</taxon>
        <taxon>Dinophyceae</taxon>
        <taxon>Suessiales</taxon>
        <taxon>Suessiaceae</taxon>
        <taxon>Polarella</taxon>
    </lineage>
</organism>
<feature type="transmembrane region" description="Helical" evidence="2">
    <location>
        <begin position="379"/>
        <end position="397"/>
    </location>
</feature>
<feature type="transmembrane region" description="Helical" evidence="2">
    <location>
        <begin position="500"/>
        <end position="521"/>
    </location>
</feature>